<proteinExistence type="predicted"/>
<feature type="chain" id="PRO_5036211055" evidence="2">
    <location>
        <begin position="21"/>
        <end position="157"/>
    </location>
</feature>
<protein>
    <submittedName>
        <fullName evidence="3">Uncharacterized protein</fullName>
    </submittedName>
</protein>
<dbReference type="AlphaFoldDB" id="A0A7R9KZP2"/>
<dbReference type="EMBL" id="OC865181">
    <property type="protein sequence ID" value="CAD7632210.1"/>
    <property type="molecule type" value="Genomic_DNA"/>
</dbReference>
<feature type="region of interest" description="Disordered" evidence="1">
    <location>
        <begin position="22"/>
        <end position="44"/>
    </location>
</feature>
<evidence type="ECO:0000313" key="3">
    <source>
        <dbReference type="EMBL" id="CAD7632210.1"/>
    </source>
</evidence>
<keyword evidence="2" id="KW-0732">Signal</keyword>
<dbReference type="OrthoDB" id="6500422at2759"/>
<name>A0A7R9KZP2_9ACAR</name>
<reference evidence="3" key="1">
    <citation type="submission" date="2020-11" db="EMBL/GenBank/DDBJ databases">
        <authorList>
            <person name="Tran Van P."/>
        </authorList>
    </citation>
    <scope>NUCLEOTIDE SEQUENCE</scope>
</reference>
<sequence length="157" mass="18617">MAKHTFLIISCVLYMGYTYGQQQQRQGPPPPSRGGPGGRPQDRLANSPIMAIKKSVDKKLCSDTDYPQDIITRIEDCDKFDPHYKIDMMYKECQDIMPKGELSWNDRRKYNCKVRDCYERKYQSPDYNKTWDEIRKLSDFEIEKRQIQKFECLEKAL</sequence>
<dbReference type="Proteomes" id="UP000759131">
    <property type="component" value="Unassembled WGS sequence"/>
</dbReference>
<gene>
    <name evidence="3" type="ORF">OSB1V03_LOCUS12615</name>
</gene>
<keyword evidence="4" id="KW-1185">Reference proteome</keyword>
<evidence type="ECO:0000256" key="2">
    <source>
        <dbReference type="SAM" id="SignalP"/>
    </source>
</evidence>
<evidence type="ECO:0000313" key="4">
    <source>
        <dbReference type="Proteomes" id="UP000759131"/>
    </source>
</evidence>
<accession>A0A7R9KZP2</accession>
<dbReference type="EMBL" id="CAJPIZ010010606">
    <property type="protein sequence ID" value="CAG2112640.1"/>
    <property type="molecule type" value="Genomic_DNA"/>
</dbReference>
<organism evidence="3">
    <name type="scientific">Medioppia subpectinata</name>
    <dbReference type="NCBI Taxonomy" id="1979941"/>
    <lineage>
        <taxon>Eukaryota</taxon>
        <taxon>Metazoa</taxon>
        <taxon>Ecdysozoa</taxon>
        <taxon>Arthropoda</taxon>
        <taxon>Chelicerata</taxon>
        <taxon>Arachnida</taxon>
        <taxon>Acari</taxon>
        <taxon>Acariformes</taxon>
        <taxon>Sarcoptiformes</taxon>
        <taxon>Oribatida</taxon>
        <taxon>Brachypylina</taxon>
        <taxon>Oppioidea</taxon>
        <taxon>Oppiidae</taxon>
        <taxon>Medioppia</taxon>
    </lineage>
</organism>
<evidence type="ECO:0000256" key="1">
    <source>
        <dbReference type="SAM" id="MobiDB-lite"/>
    </source>
</evidence>
<feature type="signal peptide" evidence="2">
    <location>
        <begin position="1"/>
        <end position="20"/>
    </location>
</feature>